<dbReference type="NCBIfam" id="TIGR00059">
    <property type="entry name" value="L17"/>
    <property type="match status" value="1"/>
</dbReference>
<proteinExistence type="inferred from homology"/>
<dbReference type="GO" id="GO:0022625">
    <property type="term" value="C:cytosolic large ribosomal subunit"/>
    <property type="evidence" value="ECO:0007669"/>
    <property type="project" value="TreeGrafter"/>
</dbReference>
<evidence type="ECO:0000256" key="3">
    <source>
        <dbReference type="ARBA" id="ARBA00023274"/>
    </source>
</evidence>
<keyword evidence="2 4" id="KW-0689">Ribosomal protein</keyword>
<evidence type="ECO:0000256" key="4">
    <source>
        <dbReference type="HAMAP-Rule" id="MF_01368"/>
    </source>
</evidence>
<dbReference type="Proteomes" id="UP000282321">
    <property type="component" value="Unassembled WGS sequence"/>
</dbReference>
<dbReference type="PANTHER" id="PTHR14413">
    <property type="entry name" value="RIBOSOMAL PROTEIN L17"/>
    <property type="match status" value="1"/>
</dbReference>
<comment type="subunit">
    <text evidence="4">Part of the 50S ribosomal subunit. Contacts protein L32.</text>
</comment>
<evidence type="ECO:0000256" key="6">
    <source>
        <dbReference type="SAM" id="MobiDB-lite"/>
    </source>
</evidence>
<dbReference type="InterPro" id="IPR036373">
    <property type="entry name" value="Ribosomal_bL17_sf"/>
</dbReference>
<dbReference type="Gene3D" id="3.90.1030.10">
    <property type="entry name" value="Ribosomal protein L17"/>
    <property type="match status" value="1"/>
</dbReference>
<feature type="region of interest" description="Disordered" evidence="6">
    <location>
        <begin position="124"/>
        <end position="216"/>
    </location>
</feature>
<evidence type="ECO:0000313" key="7">
    <source>
        <dbReference type="EMBL" id="RKX65304.1"/>
    </source>
</evidence>
<sequence>MRHRKKTKKLGRKTAHRKALLSNMAISLIKHKSIQTTTVKAKVLRSYIEKLITMAKKDTIAARREVYSKVHSRDIVKILFDEVAPKFADKEGGYTRITKIGFRKGDGAETALIELLLEKEEKKPKKTEKKSAKKTTIEKVEKKAVKKETEESKKPKAEKEEIAVEKEVKKEKDEDVKKNTAKEPEEKEESTEEKVEEQKKEKSSKDKKEKEDKEEK</sequence>
<dbReference type="PANTHER" id="PTHR14413:SF16">
    <property type="entry name" value="LARGE RIBOSOMAL SUBUNIT PROTEIN BL17M"/>
    <property type="match status" value="1"/>
</dbReference>
<dbReference type="InterPro" id="IPR047859">
    <property type="entry name" value="Ribosomal_bL17_CS"/>
</dbReference>
<dbReference type="GO" id="GO:0006412">
    <property type="term" value="P:translation"/>
    <property type="evidence" value="ECO:0007669"/>
    <property type="project" value="UniProtKB-UniRule"/>
</dbReference>
<feature type="compositionally biased region" description="Basic residues" evidence="6">
    <location>
        <begin position="124"/>
        <end position="133"/>
    </location>
</feature>
<dbReference type="EMBL" id="QNBC01000098">
    <property type="protein sequence ID" value="RKX65304.1"/>
    <property type="molecule type" value="Genomic_DNA"/>
</dbReference>
<name>A0A660S668_UNCT6</name>
<accession>A0A660S668</accession>
<dbReference type="GO" id="GO:0003735">
    <property type="term" value="F:structural constituent of ribosome"/>
    <property type="evidence" value="ECO:0007669"/>
    <property type="project" value="InterPro"/>
</dbReference>
<comment type="caution">
    <text evidence="7">The sequence shown here is derived from an EMBL/GenBank/DDBJ whole genome shotgun (WGS) entry which is preliminary data.</text>
</comment>
<dbReference type="FunFam" id="3.90.1030.10:FF:000001">
    <property type="entry name" value="50S ribosomal protein L17"/>
    <property type="match status" value="1"/>
</dbReference>
<feature type="compositionally biased region" description="Basic and acidic residues" evidence="6">
    <location>
        <begin position="192"/>
        <end position="216"/>
    </location>
</feature>
<evidence type="ECO:0000256" key="1">
    <source>
        <dbReference type="ARBA" id="ARBA00008777"/>
    </source>
</evidence>
<feature type="compositionally biased region" description="Basic and acidic residues" evidence="6">
    <location>
        <begin position="135"/>
        <end position="185"/>
    </location>
</feature>
<protein>
    <recommendedName>
        <fullName evidence="4">Large ribosomal subunit protein bL17</fullName>
    </recommendedName>
</protein>
<evidence type="ECO:0000256" key="5">
    <source>
        <dbReference type="RuleBase" id="RU000660"/>
    </source>
</evidence>
<dbReference type="Pfam" id="PF01196">
    <property type="entry name" value="Ribosomal_L17"/>
    <property type="match status" value="1"/>
</dbReference>
<dbReference type="InterPro" id="IPR000456">
    <property type="entry name" value="Ribosomal_bL17"/>
</dbReference>
<gene>
    <name evidence="4" type="primary">rplQ</name>
    <name evidence="7" type="ORF">DRP44_06655</name>
</gene>
<keyword evidence="3 4" id="KW-0687">Ribonucleoprotein</keyword>
<dbReference type="PROSITE" id="PS01167">
    <property type="entry name" value="RIBOSOMAL_L17"/>
    <property type="match status" value="1"/>
</dbReference>
<evidence type="ECO:0000256" key="2">
    <source>
        <dbReference type="ARBA" id="ARBA00022980"/>
    </source>
</evidence>
<reference evidence="7 8" key="1">
    <citation type="submission" date="2018-06" db="EMBL/GenBank/DDBJ databases">
        <title>Extensive metabolic versatility and redundancy in microbially diverse, dynamic hydrothermal sediments.</title>
        <authorList>
            <person name="Dombrowski N."/>
            <person name="Teske A."/>
            <person name="Baker B.J."/>
        </authorList>
    </citation>
    <scope>NUCLEOTIDE SEQUENCE [LARGE SCALE GENOMIC DNA]</scope>
    <source>
        <strain evidence="7">B35_G9</strain>
    </source>
</reference>
<dbReference type="SUPFAM" id="SSF64263">
    <property type="entry name" value="Prokaryotic ribosomal protein L17"/>
    <property type="match status" value="1"/>
</dbReference>
<dbReference type="HAMAP" id="MF_01368">
    <property type="entry name" value="Ribosomal_bL17"/>
    <property type="match status" value="1"/>
</dbReference>
<organism evidence="7 8">
    <name type="scientific">candidate division TA06 bacterium</name>
    <dbReference type="NCBI Taxonomy" id="2250710"/>
    <lineage>
        <taxon>Bacteria</taxon>
        <taxon>Bacteria division TA06</taxon>
    </lineage>
</organism>
<evidence type="ECO:0000313" key="8">
    <source>
        <dbReference type="Proteomes" id="UP000282321"/>
    </source>
</evidence>
<dbReference type="AlphaFoldDB" id="A0A660S668"/>
<comment type="similarity">
    <text evidence="1 4 5">Belongs to the bacterial ribosomal protein bL17 family.</text>
</comment>